<dbReference type="Proteomes" id="UP001611383">
    <property type="component" value="Chromosome"/>
</dbReference>
<accession>A0ABY9X2N9</accession>
<proteinExistence type="predicted"/>
<reference evidence="1 2" key="1">
    <citation type="submission" date="2019-08" db="EMBL/GenBank/DDBJ databases">
        <title>Archangium and Cystobacter genomes.</title>
        <authorList>
            <person name="Chen I.-C.K."/>
            <person name="Wielgoss S."/>
        </authorList>
    </citation>
    <scope>NUCLEOTIDE SEQUENCE [LARGE SCALE GENOMIC DNA]</scope>
    <source>
        <strain evidence="1 2">Cbm 6</strain>
    </source>
</reference>
<dbReference type="EMBL" id="CP043494">
    <property type="protein sequence ID" value="WNG49636.1"/>
    <property type="molecule type" value="Genomic_DNA"/>
</dbReference>
<gene>
    <name evidence="1" type="ORF">F0U60_40095</name>
</gene>
<protein>
    <submittedName>
        <fullName evidence="1">Uncharacterized protein</fullName>
    </submittedName>
</protein>
<sequence>MPSREEKLRAICLLVEGEEDVDGERLRFFQSIVIYALDFQDAERRVTVELARRGASLISIDPEETREVEPDTVKFGGADPEAGIVGKSGRIWVKPGLFRRIGSRLRRIWH</sequence>
<evidence type="ECO:0000313" key="2">
    <source>
        <dbReference type="Proteomes" id="UP001611383"/>
    </source>
</evidence>
<organism evidence="1 2">
    <name type="scientific">Archangium minus</name>
    <dbReference type="NCBI Taxonomy" id="83450"/>
    <lineage>
        <taxon>Bacteria</taxon>
        <taxon>Pseudomonadati</taxon>
        <taxon>Myxococcota</taxon>
        <taxon>Myxococcia</taxon>
        <taxon>Myxococcales</taxon>
        <taxon>Cystobacterineae</taxon>
        <taxon>Archangiaceae</taxon>
        <taxon>Archangium</taxon>
    </lineage>
</organism>
<name>A0ABY9X2N9_9BACT</name>
<keyword evidence="2" id="KW-1185">Reference proteome</keyword>
<evidence type="ECO:0000313" key="1">
    <source>
        <dbReference type="EMBL" id="WNG49636.1"/>
    </source>
</evidence>
<dbReference type="RefSeq" id="WP_395807759.1">
    <property type="nucleotide sequence ID" value="NZ_CP043494.1"/>
</dbReference>